<feature type="transmembrane region" description="Helical" evidence="1">
    <location>
        <begin position="115"/>
        <end position="134"/>
    </location>
</feature>
<feature type="transmembrane region" description="Helical" evidence="1">
    <location>
        <begin position="89"/>
        <end position="109"/>
    </location>
</feature>
<dbReference type="SUPFAM" id="SSF103481">
    <property type="entry name" value="Multidrug resistance efflux transporter EmrE"/>
    <property type="match status" value="2"/>
</dbReference>
<feature type="transmembrane region" description="Helical" evidence="1">
    <location>
        <begin position="35"/>
        <end position="54"/>
    </location>
</feature>
<dbReference type="InterPro" id="IPR037185">
    <property type="entry name" value="EmrE-like"/>
</dbReference>
<feature type="transmembrane region" description="Helical" evidence="1">
    <location>
        <begin position="257"/>
        <end position="276"/>
    </location>
</feature>
<feature type="transmembrane region" description="Helical" evidence="1">
    <location>
        <begin position="172"/>
        <end position="190"/>
    </location>
</feature>
<feature type="domain" description="EamA" evidence="2">
    <location>
        <begin position="5"/>
        <end position="131"/>
    </location>
</feature>
<dbReference type="RefSeq" id="WP_011899965.1">
    <property type="nucleotide sequence ID" value="NZ_JAAVJF010000001.1"/>
</dbReference>
<gene>
    <name evidence="3" type="ORF">HC235_03155</name>
</gene>
<dbReference type="AlphaFoldDB" id="A0A7L4P8H4"/>
<feature type="transmembrane region" description="Helical" evidence="1">
    <location>
        <begin position="141"/>
        <end position="160"/>
    </location>
</feature>
<keyword evidence="1" id="KW-0812">Transmembrane</keyword>
<dbReference type="OMA" id="TSTYPLW"/>
<accession>A0A7L4P8H4</accession>
<dbReference type="GO" id="GO:0016020">
    <property type="term" value="C:membrane"/>
    <property type="evidence" value="ECO:0007669"/>
    <property type="project" value="InterPro"/>
</dbReference>
<dbReference type="Pfam" id="PF00892">
    <property type="entry name" value="EamA"/>
    <property type="match status" value="2"/>
</dbReference>
<feature type="transmembrane region" description="Helical" evidence="1">
    <location>
        <begin position="6"/>
        <end position="23"/>
    </location>
</feature>
<evidence type="ECO:0000313" key="3">
    <source>
        <dbReference type="EMBL" id="NYR14973.1"/>
    </source>
</evidence>
<evidence type="ECO:0000259" key="2">
    <source>
        <dbReference type="Pfam" id="PF00892"/>
    </source>
</evidence>
<evidence type="ECO:0000313" key="4">
    <source>
        <dbReference type="Proteomes" id="UP000554766"/>
    </source>
</evidence>
<reference evidence="3 4" key="1">
    <citation type="journal article" date="2020" name="Nat. Commun.">
        <title>The structures of two archaeal type IV pili illuminate evolutionary relationships.</title>
        <authorList>
            <person name="Wang F."/>
            <person name="Baquero D.P."/>
            <person name="Su Z."/>
            <person name="Beltran L.C."/>
            <person name="Prangishvili D."/>
            <person name="Krupovic M."/>
            <person name="Egelman E.H."/>
        </authorList>
    </citation>
    <scope>NUCLEOTIDE SEQUENCE [LARGE SCALE GENOMIC DNA]</scope>
    <source>
        <strain evidence="3 4">2GA</strain>
    </source>
</reference>
<comment type="caution">
    <text evidence="3">The sequence shown here is derived from an EMBL/GenBank/DDBJ whole genome shotgun (WGS) entry which is preliminary data.</text>
</comment>
<dbReference type="Proteomes" id="UP000554766">
    <property type="component" value="Unassembled WGS sequence"/>
</dbReference>
<dbReference type="EMBL" id="JAAVJF010000001">
    <property type="protein sequence ID" value="NYR14973.1"/>
    <property type="molecule type" value="Genomic_DNA"/>
</dbReference>
<dbReference type="PANTHER" id="PTHR22911">
    <property type="entry name" value="ACYL-MALONYL CONDENSING ENZYME-RELATED"/>
    <property type="match status" value="1"/>
</dbReference>
<evidence type="ECO:0000256" key="1">
    <source>
        <dbReference type="SAM" id="Phobius"/>
    </source>
</evidence>
<keyword evidence="4" id="KW-1185">Reference proteome</keyword>
<protein>
    <submittedName>
        <fullName evidence="3">EamA family transporter</fullName>
    </submittedName>
</protein>
<feature type="transmembrane region" description="Helical" evidence="1">
    <location>
        <begin position="60"/>
        <end position="82"/>
    </location>
</feature>
<keyword evidence="1" id="KW-1133">Transmembrane helix</keyword>
<organism evidence="3 4">
    <name type="scientific">Pyrobaculum arsenaticum</name>
    <dbReference type="NCBI Taxonomy" id="121277"/>
    <lineage>
        <taxon>Archaea</taxon>
        <taxon>Thermoproteota</taxon>
        <taxon>Thermoprotei</taxon>
        <taxon>Thermoproteales</taxon>
        <taxon>Thermoproteaceae</taxon>
        <taxon>Pyrobaculum</taxon>
    </lineage>
</organism>
<dbReference type="PANTHER" id="PTHR22911:SF137">
    <property type="entry name" value="SOLUTE CARRIER FAMILY 35 MEMBER G2-RELATED"/>
    <property type="match status" value="1"/>
</dbReference>
<dbReference type="GeneID" id="5054049"/>
<proteinExistence type="predicted"/>
<keyword evidence="1" id="KW-0472">Membrane</keyword>
<sequence length="277" mass="28740">MEGAGLAAALTAATIWALVIFLYKRHMENVGAATVNFSRLLYVSLFMWPVLLGVGDTKGIWAAALSGVVTLLLGDSLYFYAIHKVGGSVAAPVVYTYVIIAQYFALLLGERVTPLLFLSSALVVLGVALLARGGEERMSPVGLAAAFGAALLWSLGMTAVKLASLQGVPPAAIAYIRALSACVPLGVYLAARGRLRVVKSPAFAAASILDLGVGSTLFAFSVEKVGLAITTILVSMSPLVTQLYAKASGIEQITPRQALGAVAIFIAIAITMGVAVR</sequence>
<name>A0A7L4P8H4_9CREN</name>
<feature type="domain" description="EamA" evidence="2">
    <location>
        <begin position="142"/>
        <end position="272"/>
    </location>
</feature>
<dbReference type="InterPro" id="IPR000620">
    <property type="entry name" value="EamA_dom"/>
</dbReference>